<dbReference type="EMBL" id="JAIWYP010000003">
    <property type="protein sequence ID" value="KAH3857011.1"/>
    <property type="molecule type" value="Genomic_DNA"/>
</dbReference>
<dbReference type="PANTHER" id="PTHR11915">
    <property type="entry name" value="SPECTRIN/FILAMIN RELATED CYTOSKELETAL PROTEIN"/>
    <property type="match status" value="1"/>
</dbReference>
<organism evidence="2 3">
    <name type="scientific">Dreissena polymorpha</name>
    <name type="common">Zebra mussel</name>
    <name type="synonym">Mytilus polymorpha</name>
    <dbReference type="NCBI Taxonomy" id="45954"/>
    <lineage>
        <taxon>Eukaryota</taxon>
        <taxon>Metazoa</taxon>
        <taxon>Spiralia</taxon>
        <taxon>Lophotrochozoa</taxon>
        <taxon>Mollusca</taxon>
        <taxon>Bivalvia</taxon>
        <taxon>Autobranchia</taxon>
        <taxon>Heteroconchia</taxon>
        <taxon>Euheterodonta</taxon>
        <taxon>Imparidentia</taxon>
        <taxon>Neoheterodontei</taxon>
        <taxon>Myida</taxon>
        <taxon>Dreissenoidea</taxon>
        <taxon>Dreissenidae</taxon>
        <taxon>Dreissena</taxon>
    </lineage>
</organism>
<protein>
    <submittedName>
        <fullName evidence="2">Uncharacterized protein</fullName>
    </submittedName>
</protein>
<dbReference type="Proteomes" id="UP000828390">
    <property type="component" value="Unassembled WGS sequence"/>
</dbReference>
<reference evidence="2" key="2">
    <citation type="submission" date="2020-11" db="EMBL/GenBank/DDBJ databases">
        <authorList>
            <person name="McCartney M.A."/>
            <person name="Auch B."/>
            <person name="Kono T."/>
            <person name="Mallez S."/>
            <person name="Becker A."/>
            <person name="Gohl D.M."/>
            <person name="Silverstein K.A.T."/>
            <person name="Koren S."/>
            <person name="Bechman K.B."/>
            <person name="Herman A."/>
            <person name="Abrahante J.E."/>
            <person name="Garbe J."/>
        </authorList>
    </citation>
    <scope>NUCLEOTIDE SEQUENCE</scope>
    <source>
        <strain evidence="2">Duluth1</strain>
        <tissue evidence="2">Whole animal</tissue>
    </source>
</reference>
<evidence type="ECO:0000313" key="3">
    <source>
        <dbReference type="Proteomes" id="UP000828390"/>
    </source>
</evidence>
<evidence type="ECO:0000313" key="2">
    <source>
        <dbReference type="EMBL" id="KAH3857011.1"/>
    </source>
</evidence>
<dbReference type="Pfam" id="PF00435">
    <property type="entry name" value="Spectrin"/>
    <property type="match status" value="1"/>
</dbReference>
<name>A0A9D4R6L3_DREPO</name>
<dbReference type="CDD" id="cd00176">
    <property type="entry name" value="SPEC"/>
    <property type="match status" value="1"/>
</dbReference>
<reference evidence="2" key="1">
    <citation type="journal article" date="2019" name="bioRxiv">
        <title>The Genome of the Zebra Mussel, Dreissena polymorpha: A Resource for Invasive Species Research.</title>
        <authorList>
            <person name="McCartney M.A."/>
            <person name="Auch B."/>
            <person name="Kono T."/>
            <person name="Mallez S."/>
            <person name="Zhang Y."/>
            <person name="Obille A."/>
            <person name="Becker A."/>
            <person name="Abrahante J.E."/>
            <person name="Garbe J."/>
            <person name="Badalamenti J.P."/>
            <person name="Herman A."/>
            <person name="Mangelson H."/>
            <person name="Liachko I."/>
            <person name="Sullivan S."/>
            <person name="Sone E.D."/>
            <person name="Koren S."/>
            <person name="Silverstein K.A.T."/>
            <person name="Beckman K.B."/>
            <person name="Gohl D.M."/>
        </authorList>
    </citation>
    <scope>NUCLEOTIDE SEQUENCE</scope>
    <source>
        <strain evidence="2">Duluth1</strain>
        <tissue evidence="2">Whole animal</tissue>
    </source>
</reference>
<proteinExistence type="predicted"/>
<dbReference type="SUPFAM" id="SSF46966">
    <property type="entry name" value="Spectrin repeat"/>
    <property type="match status" value="1"/>
</dbReference>
<keyword evidence="3" id="KW-1185">Reference proteome</keyword>
<sequence length="103" mass="12082">MHDSVSANLSPPQYYYDASEAEAWMSEQELYMMGEERAKDEIGAQNMMKKHTALENVVEDYAGVVRQLGERSRALINQEHPERCVWYNCACCWCYRVFCWCLL</sequence>
<gene>
    <name evidence="2" type="ORF">DPMN_099608</name>
</gene>
<keyword evidence="1" id="KW-0677">Repeat</keyword>
<comment type="caution">
    <text evidence="2">The sequence shown here is derived from an EMBL/GenBank/DDBJ whole genome shotgun (WGS) entry which is preliminary data.</text>
</comment>
<dbReference type="AlphaFoldDB" id="A0A9D4R6L3"/>
<dbReference type="InterPro" id="IPR018159">
    <property type="entry name" value="Spectrin/alpha-actinin"/>
</dbReference>
<evidence type="ECO:0000256" key="1">
    <source>
        <dbReference type="ARBA" id="ARBA00022737"/>
    </source>
</evidence>
<dbReference type="Gene3D" id="1.20.58.60">
    <property type="match status" value="1"/>
</dbReference>
<dbReference type="InterPro" id="IPR002017">
    <property type="entry name" value="Spectrin_repeat"/>
</dbReference>
<accession>A0A9D4R6L3</accession>